<dbReference type="EMBL" id="BNJK01000002">
    <property type="protein sequence ID" value="GHO99792.1"/>
    <property type="molecule type" value="Genomic_DNA"/>
</dbReference>
<dbReference type="RefSeq" id="WP_220210414.1">
    <property type="nucleotide sequence ID" value="NZ_BNJK01000002.1"/>
</dbReference>
<evidence type="ECO:0000313" key="3">
    <source>
        <dbReference type="EMBL" id="GHO99792.1"/>
    </source>
</evidence>
<dbReference type="SUPFAM" id="SSF51126">
    <property type="entry name" value="Pectin lyase-like"/>
    <property type="match status" value="2"/>
</dbReference>
<feature type="signal peptide" evidence="1">
    <location>
        <begin position="1"/>
        <end position="35"/>
    </location>
</feature>
<feature type="domain" description="Rhamnogalacturonase A/B/Epimerase-like pectate lyase" evidence="2">
    <location>
        <begin position="64"/>
        <end position="119"/>
    </location>
</feature>
<dbReference type="InterPro" id="IPR011050">
    <property type="entry name" value="Pectin_lyase_fold/virulence"/>
</dbReference>
<name>A0A8J3IZU6_9CHLR</name>
<sequence>MSQDVSRREMLKAGIVLASGTAISPLFLLSSQAQAAGPLPWSAANTILSETTVPTFPNKTFALTDYGAKGDGSTDNTSAFQKATTACNAAGGGQVVVPSGTFVSGAIQLLSNVNLHLNSGATIMFSGDVSKYPVVLTRYQGIELMNHSPLIYAHGQKNIAVTGSEQTGGIQNVYCYNLSSFGSGVWSCLYIKSNPDRGGFVKNVNMDTVKGSGRSDQSTSSGPPAAILAILDYNNTTSGSHLPVFDQFHVSNMSFDSSPYAVRLEGLSNDKIGTVTVSNSTFTNIAHQTSIVNNVKSLTYSHVTINGKSVS</sequence>
<evidence type="ECO:0000313" key="4">
    <source>
        <dbReference type="Proteomes" id="UP000597444"/>
    </source>
</evidence>
<dbReference type="InterPro" id="IPR024535">
    <property type="entry name" value="RHGA/B-epi-like_pectate_lyase"/>
</dbReference>
<keyword evidence="1" id="KW-0732">Signal</keyword>
<accession>A0A8J3IZU6</accession>
<dbReference type="InterPro" id="IPR006311">
    <property type="entry name" value="TAT_signal"/>
</dbReference>
<dbReference type="InterPro" id="IPR051801">
    <property type="entry name" value="GH28_Enzymes"/>
</dbReference>
<keyword evidence="4" id="KW-1185">Reference proteome</keyword>
<proteinExistence type="predicted"/>
<gene>
    <name evidence="3" type="ORF">KSF_098400</name>
</gene>
<dbReference type="PANTHER" id="PTHR31339">
    <property type="entry name" value="PECTIN LYASE-RELATED"/>
    <property type="match status" value="1"/>
</dbReference>
<dbReference type="Proteomes" id="UP000597444">
    <property type="component" value="Unassembled WGS sequence"/>
</dbReference>
<reference evidence="3" key="1">
    <citation type="submission" date="2020-10" db="EMBL/GenBank/DDBJ databases">
        <title>Taxonomic study of unclassified bacteria belonging to the class Ktedonobacteria.</title>
        <authorList>
            <person name="Yabe S."/>
            <person name="Wang C.M."/>
            <person name="Zheng Y."/>
            <person name="Sakai Y."/>
            <person name="Cavaletti L."/>
            <person name="Monciardini P."/>
            <person name="Donadio S."/>
        </authorList>
    </citation>
    <scope>NUCLEOTIDE SEQUENCE</scope>
    <source>
        <strain evidence="3">ID150040</strain>
    </source>
</reference>
<protein>
    <recommendedName>
        <fullName evidence="2">Rhamnogalacturonase A/B/Epimerase-like pectate lyase domain-containing protein</fullName>
    </recommendedName>
</protein>
<evidence type="ECO:0000256" key="1">
    <source>
        <dbReference type="SAM" id="SignalP"/>
    </source>
</evidence>
<feature type="chain" id="PRO_5035211697" description="Rhamnogalacturonase A/B/Epimerase-like pectate lyase domain-containing protein" evidence="1">
    <location>
        <begin position="36"/>
        <end position="311"/>
    </location>
</feature>
<dbReference type="InterPro" id="IPR012334">
    <property type="entry name" value="Pectin_lyas_fold"/>
</dbReference>
<dbReference type="Gene3D" id="2.160.20.10">
    <property type="entry name" value="Single-stranded right-handed beta-helix, Pectin lyase-like"/>
    <property type="match status" value="2"/>
</dbReference>
<evidence type="ECO:0000259" key="2">
    <source>
        <dbReference type="Pfam" id="PF12708"/>
    </source>
</evidence>
<dbReference type="PROSITE" id="PS51318">
    <property type="entry name" value="TAT"/>
    <property type="match status" value="1"/>
</dbReference>
<dbReference type="PANTHER" id="PTHR31339:SF9">
    <property type="entry name" value="PLASMIN AND FIBRONECTIN-BINDING PROTEIN A"/>
    <property type="match status" value="1"/>
</dbReference>
<organism evidence="3 4">
    <name type="scientific">Reticulibacter mediterranei</name>
    <dbReference type="NCBI Taxonomy" id="2778369"/>
    <lineage>
        <taxon>Bacteria</taxon>
        <taxon>Bacillati</taxon>
        <taxon>Chloroflexota</taxon>
        <taxon>Ktedonobacteria</taxon>
        <taxon>Ktedonobacterales</taxon>
        <taxon>Reticulibacteraceae</taxon>
        <taxon>Reticulibacter</taxon>
    </lineage>
</organism>
<comment type="caution">
    <text evidence="3">The sequence shown here is derived from an EMBL/GenBank/DDBJ whole genome shotgun (WGS) entry which is preliminary data.</text>
</comment>
<dbReference type="AlphaFoldDB" id="A0A8J3IZU6"/>
<dbReference type="Pfam" id="PF12708">
    <property type="entry name" value="Pect-lyase_RHGA_epim"/>
    <property type="match status" value="1"/>
</dbReference>